<evidence type="ECO:0000313" key="11">
    <source>
        <dbReference type="Proteomes" id="UP001620461"/>
    </source>
</evidence>
<dbReference type="Pfam" id="PF12704">
    <property type="entry name" value="MacB_PCD"/>
    <property type="match status" value="1"/>
</dbReference>
<sequence>MQIQPILTALRRHRLATFLIALEIALACAVLCNACFLIFNRVDAMHMVSGVDERSLALIDVDGYDPQHAKDLNARMVAGLSAIPGVKSVGIINGVPFSQLGSMNGITTDPAGQHYNNVVNTYTGDAASLHMLGLRLVAGRMPVPDDYRPIDGFVPDDSLVLITRSLADSLWPGSSPLGKEFWCIHFHFRVIGVIDHLVIPQPESRGPAGRDWSVFVPVQPGAQLAGSYLLQADPRELPRVFRQAMLTVKKIAPDVVIDHDNSSAISDLREAYFRNDRSMAGLLVGVILALMLVTALGIVGLASFWVQQRRRQIGIRRAIGATRADILRYFQTENFLIVSLGIAFGVLLAYALNLVLMRLYEVTHLPVAYLLASAAAMWLLGQLAVLGPALRAAAVPPVVATRSV</sequence>
<reference evidence="10 11" key="1">
    <citation type="submission" date="2020-10" db="EMBL/GenBank/DDBJ databases">
        <title>Phylogeny of dyella-like bacteria.</title>
        <authorList>
            <person name="Fu J."/>
        </authorList>
    </citation>
    <scope>NUCLEOTIDE SEQUENCE [LARGE SCALE GENOMIC DNA]</scope>
    <source>
        <strain evidence="10 11">JP1</strain>
    </source>
</reference>
<evidence type="ECO:0000256" key="6">
    <source>
        <dbReference type="ARBA" id="ARBA00038076"/>
    </source>
</evidence>
<dbReference type="RefSeq" id="WP_404548151.1">
    <property type="nucleotide sequence ID" value="NZ_JADIKJ010000015.1"/>
</dbReference>
<feature type="transmembrane region" description="Helical" evidence="7">
    <location>
        <begin position="279"/>
        <end position="306"/>
    </location>
</feature>
<keyword evidence="2" id="KW-1003">Cell membrane</keyword>
<dbReference type="InterPro" id="IPR050250">
    <property type="entry name" value="Macrolide_Exporter_MacB"/>
</dbReference>
<dbReference type="PANTHER" id="PTHR30572">
    <property type="entry name" value="MEMBRANE COMPONENT OF TRANSPORTER-RELATED"/>
    <property type="match status" value="1"/>
</dbReference>
<evidence type="ECO:0000256" key="4">
    <source>
        <dbReference type="ARBA" id="ARBA00022989"/>
    </source>
</evidence>
<feature type="domain" description="MacB-like periplasmic core" evidence="9">
    <location>
        <begin position="70"/>
        <end position="221"/>
    </location>
</feature>
<comment type="subcellular location">
    <subcellularLocation>
        <location evidence="1">Cell membrane</location>
        <topology evidence="1">Multi-pass membrane protein</topology>
    </subcellularLocation>
</comment>
<keyword evidence="3 7" id="KW-0812">Transmembrane</keyword>
<dbReference type="EMBL" id="JADIKJ010000015">
    <property type="protein sequence ID" value="MFK2901390.1"/>
    <property type="molecule type" value="Genomic_DNA"/>
</dbReference>
<accession>A0ABW8JM83</accession>
<evidence type="ECO:0000256" key="2">
    <source>
        <dbReference type="ARBA" id="ARBA00022475"/>
    </source>
</evidence>
<name>A0ABW8JM83_9GAMM</name>
<dbReference type="InterPro" id="IPR025857">
    <property type="entry name" value="MacB_PCD"/>
</dbReference>
<comment type="similarity">
    <text evidence="6">Belongs to the ABC-4 integral membrane protein family.</text>
</comment>
<evidence type="ECO:0000313" key="10">
    <source>
        <dbReference type="EMBL" id="MFK2901390.1"/>
    </source>
</evidence>
<feature type="transmembrane region" description="Helical" evidence="7">
    <location>
        <begin position="15"/>
        <end position="39"/>
    </location>
</feature>
<evidence type="ECO:0000256" key="3">
    <source>
        <dbReference type="ARBA" id="ARBA00022692"/>
    </source>
</evidence>
<feature type="transmembrane region" description="Helical" evidence="7">
    <location>
        <begin position="335"/>
        <end position="356"/>
    </location>
</feature>
<dbReference type="InterPro" id="IPR003838">
    <property type="entry name" value="ABC3_permease_C"/>
</dbReference>
<feature type="domain" description="ABC3 transporter permease C-terminal" evidence="8">
    <location>
        <begin position="286"/>
        <end position="396"/>
    </location>
</feature>
<dbReference type="Pfam" id="PF02687">
    <property type="entry name" value="FtsX"/>
    <property type="match status" value="1"/>
</dbReference>
<dbReference type="Proteomes" id="UP001620461">
    <property type="component" value="Unassembled WGS sequence"/>
</dbReference>
<evidence type="ECO:0000256" key="1">
    <source>
        <dbReference type="ARBA" id="ARBA00004651"/>
    </source>
</evidence>
<comment type="caution">
    <text evidence="10">The sequence shown here is derived from an EMBL/GenBank/DDBJ whole genome shotgun (WGS) entry which is preliminary data.</text>
</comment>
<keyword evidence="5 7" id="KW-0472">Membrane</keyword>
<organism evidence="10 11">
    <name type="scientific">Dyella jejuensis</name>
    <dbReference type="NCBI Taxonomy" id="1432009"/>
    <lineage>
        <taxon>Bacteria</taxon>
        <taxon>Pseudomonadati</taxon>
        <taxon>Pseudomonadota</taxon>
        <taxon>Gammaproteobacteria</taxon>
        <taxon>Lysobacterales</taxon>
        <taxon>Rhodanobacteraceae</taxon>
        <taxon>Dyella</taxon>
    </lineage>
</organism>
<keyword evidence="4 7" id="KW-1133">Transmembrane helix</keyword>
<evidence type="ECO:0000259" key="9">
    <source>
        <dbReference type="Pfam" id="PF12704"/>
    </source>
</evidence>
<feature type="transmembrane region" description="Helical" evidence="7">
    <location>
        <begin position="368"/>
        <end position="390"/>
    </location>
</feature>
<dbReference type="PANTHER" id="PTHR30572:SF4">
    <property type="entry name" value="ABC TRANSPORTER PERMEASE YTRF"/>
    <property type="match status" value="1"/>
</dbReference>
<proteinExistence type="inferred from homology"/>
<evidence type="ECO:0000256" key="5">
    <source>
        <dbReference type="ARBA" id="ARBA00023136"/>
    </source>
</evidence>
<protein>
    <submittedName>
        <fullName evidence="10">FtsX-like permease family protein</fullName>
    </submittedName>
</protein>
<evidence type="ECO:0000259" key="8">
    <source>
        <dbReference type="Pfam" id="PF02687"/>
    </source>
</evidence>
<gene>
    <name evidence="10" type="ORF">ISP15_13690</name>
</gene>
<keyword evidence="11" id="KW-1185">Reference proteome</keyword>
<evidence type="ECO:0000256" key="7">
    <source>
        <dbReference type="SAM" id="Phobius"/>
    </source>
</evidence>